<dbReference type="Pfam" id="PF06299">
    <property type="entry name" value="DUF1045"/>
    <property type="match status" value="1"/>
</dbReference>
<organism evidence="1 2">
    <name type="scientific">Muricoccus pecuniae</name>
    <dbReference type="NCBI Taxonomy" id="693023"/>
    <lineage>
        <taxon>Bacteria</taxon>
        <taxon>Pseudomonadati</taxon>
        <taxon>Pseudomonadota</taxon>
        <taxon>Alphaproteobacteria</taxon>
        <taxon>Acetobacterales</taxon>
        <taxon>Roseomonadaceae</taxon>
        <taxon>Muricoccus</taxon>
    </lineage>
</organism>
<evidence type="ECO:0000313" key="1">
    <source>
        <dbReference type="EMBL" id="MBB5693979.1"/>
    </source>
</evidence>
<dbReference type="Proteomes" id="UP000580654">
    <property type="component" value="Unassembled WGS sequence"/>
</dbReference>
<accession>A0A840Y5B9</accession>
<sequence length="230" mass="24848">MMGVASLARAALYWAPAIDDPLHRAGSAWLGRNAETGARLDQPAIPGADLHALTADPRLYGLHATLKPPFRLAGSYAALREEAARLAAATKPFDLPPLELASLDGFLALRESIPCPALQALADLCVAALDGHRAPPTEAEIARRRPERLDAAGLYNLRRWGYPHVFGEWRFHVTLTHRLTAEQEAVIRPAAEAALAETAARPRRVAELCLFTQPAPGEPFLIAERLPLGG</sequence>
<gene>
    <name evidence="1" type="ORF">FHS87_002019</name>
</gene>
<comment type="caution">
    <text evidence="1">The sequence shown here is derived from an EMBL/GenBank/DDBJ whole genome shotgun (WGS) entry which is preliminary data.</text>
</comment>
<dbReference type="PIRSF" id="PIRSF033328">
    <property type="entry name" value="Phest_Mll4975"/>
    <property type="match status" value="1"/>
</dbReference>
<evidence type="ECO:0000313" key="2">
    <source>
        <dbReference type="Proteomes" id="UP000580654"/>
    </source>
</evidence>
<dbReference type="Gene3D" id="3.90.1140.10">
    <property type="entry name" value="Cyclic phosphodiesterase"/>
    <property type="match status" value="1"/>
</dbReference>
<dbReference type="RefSeq" id="WP_246418301.1">
    <property type="nucleotide sequence ID" value="NZ_JACIJD010000008.1"/>
</dbReference>
<keyword evidence="2" id="KW-1185">Reference proteome</keyword>
<protein>
    <submittedName>
        <fullName evidence="1">Putative phosphonate metabolism protein</fullName>
    </submittedName>
</protein>
<reference evidence="1 2" key="1">
    <citation type="submission" date="2020-08" db="EMBL/GenBank/DDBJ databases">
        <title>Genomic Encyclopedia of Type Strains, Phase IV (KMG-IV): sequencing the most valuable type-strain genomes for metagenomic binning, comparative biology and taxonomic classification.</title>
        <authorList>
            <person name="Goeker M."/>
        </authorList>
    </citation>
    <scope>NUCLEOTIDE SEQUENCE [LARGE SCALE GENOMIC DNA]</scope>
    <source>
        <strain evidence="1 2">DSM 25622</strain>
    </source>
</reference>
<proteinExistence type="predicted"/>
<dbReference type="AlphaFoldDB" id="A0A840Y5B9"/>
<name>A0A840Y5B9_9PROT</name>
<dbReference type="InterPro" id="IPR009389">
    <property type="entry name" value="DUF1045"/>
</dbReference>
<dbReference type="EMBL" id="JACIJD010000008">
    <property type="protein sequence ID" value="MBB5693979.1"/>
    <property type="molecule type" value="Genomic_DNA"/>
</dbReference>